<dbReference type="SUPFAM" id="SSF53474">
    <property type="entry name" value="alpha/beta-Hydrolases"/>
    <property type="match status" value="1"/>
</dbReference>
<evidence type="ECO:0000256" key="1">
    <source>
        <dbReference type="SAM" id="SignalP"/>
    </source>
</evidence>
<proteinExistence type="predicted"/>
<dbReference type="InterPro" id="IPR000073">
    <property type="entry name" value="AB_hydrolase_1"/>
</dbReference>
<dbReference type="InterPro" id="IPR029058">
    <property type="entry name" value="AB_hydrolase_fold"/>
</dbReference>
<feature type="domain" description="AB hydrolase-1" evidence="2">
    <location>
        <begin position="47"/>
        <end position="303"/>
    </location>
</feature>
<dbReference type="PANTHER" id="PTHR43798:SF28">
    <property type="entry name" value="AB HYDROLASE-1 DOMAIN-CONTAINING PROTEIN"/>
    <property type="match status" value="1"/>
</dbReference>
<protein>
    <submittedName>
        <fullName evidence="3">Pimeloyl-ACP methyl ester carboxylesterase</fullName>
    </submittedName>
</protein>
<name>A0ABU1K5V2_9FLAO</name>
<dbReference type="InterPro" id="IPR050266">
    <property type="entry name" value="AB_hydrolase_sf"/>
</dbReference>
<accession>A0ABU1K5V2</accession>
<dbReference type="Gene3D" id="3.40.50.1820">
    <property type="entry name" value="alpha/beta hydrolase"/>
    <property type="match status" value="1"/>
</dbReference>
<keyword evidence="4" id="KW-1185">Reference proteome</keyword>
<keyword evidence="1" id="KW-0732">Signal</keyword>
<gene>
    <name evidence="3" type="ORF">GGR31_001633</name>
</gene>
<organism evidence="3 4">
    <name type="scientific">Mesonia maritima</name>
    <dbReference type="NCBI Taxonomy" id="1793873"/>
    <lineage>
        <taxon>Bacteria</taxon>
        <taxon>Pseudomonadati</taxon>
        <taxon>Bacteroidota</taxon>
        <taxon>Flavobacteriia</taxon>
        <taxon>Flavobacteriales</taxon>
        <taxon>Flavobacteriaceae</taxon>
        <taxon>Mesonia</taxon>
    </lineage>
</organism>
<feature type="chain" id="PRO_5046550021" evidence="1">
    <location>
        <begin position="20"/>
        <end position="317"/>
    </location>
</feature>
<comment type="caution">
    <text evidence="3">The sequence shown here is derived from an EMBL/GenBank/DDBJ whole genome shotgun (WGS) entry which is preliminary data.</text>
</comment>
<sequence length="317" mass="36802">MRKILLIWACFLQVLIITAQDKDYTEWYLQRKDVNIFVKELGAKKDTVIVIHGGFGANHEYMTDAVKGLTKKFHFVFYDQRGSLMSPTAEENLTFQKNVEDLYALIETLQLKKAKLLCHSMGTLIGMEFAKQHPDRVSHLVLAGAILPKSDSIESVFSKRQKEQVNFMLNRKIVNQLSKPYKEKGIDNLKSIEDLENSTLTHKDLTEFWRLKFAAVNIYNLKKYSLVKGGKAYYNPKAAVMTETLNWNYDYRPILNEKMKTTIINGAYDFLDFNSYITKRLLKNYPKIKLITLPEAGHNSWIDQPQLFKKSLKENLE</sequence>
<evidence type="ECO:0000313" key="3">
    <source>
        <dbReference type="EMBL" id="MDR6300986.1"/>
    </source>
</evidence>
<evidence type="ECO:0000313" key="4">
    <source>
        <dbReference type="Proteomes" id="UP001257659"/>
    </source>
</evidence>
<reference evidence="3 4" key="1">
    <citation type="submission" date="2023-07" db="EMBL/GenBank/DDBJ databases">
        <title>Genomic Encyclopedia of Type Strains, Phase IV (KMG-IV): sequencing the most valuable type-strain genomes for metagenomic binning, comparative biology and taxonomic classification.</title>
        <authorList>
            <person name="Goeker M."/>
        </authorList>
    </citation>
    <scope>NUCLEOTIDE SEQUENCE [LARGE SCALE GENOMIC DNA]</scope>
    <source>
        <strain evidence="3 4">DSM 102814</strain>
    </source>
</reference>
<dbReference type="PANTHER" id="PTHR43798">
    <property type="entry name" value="MONOACYLGLYCEROL LIPASE"/>
    <property type="match status" value="1"/>
</dbReference>
<evidence type="ECO:0000259" key="2">
    <source>
        <dbReference type="Pfam" id="PF00561"/>
    </source>
</evidence>
<dbReference type="RefSeq" id="WP_309727930.1">
    <property type="nucleotide sequence ID" value="NZ_JAVDQA010000004.1"/>
</dbReference>
<dbReference type="EMBL" id="JAVDQA010000004">
    <property type="protein sequence ID" value="MDR6300986.1"/>
    <property type="molecule type" value="Genomic_DNA"/>
</dbReference>
<dbReference type="Proteomes" id="UP001257659">
    <property type="component" value="Unassembled WGS sequence"/>
</dbReference>
<dbReference type="Pfam" id="PF00561">
    <property type="entry name" value="Abhydrolase_1"/>
    <property type="match status" value="1"/>
</dbReference>
<feature type="signal peptide" evidence="1">
    <location>
        <begin position="1"/>
        <end position="19"/>
    </location>
</feature>